<keyword evidence="3" id="KW-1185">Reference proteome</keyword>
<dbReference type="EMBL" id="BGPR01000010">
    <property type="protein sequence ID" value="GBL76709.1"/>
    <property type="molecule type" value="Genomic_DNA"/>
</dbReference>
<reference evidence="2 3" key="1">
    <citation type="journal article" date="2019" name="Sci. Rep.">
        <title>Orb-weaving spider Araneus ventricosus genome elucidates the spidroin gene catalogue.</title>
        <authorList>
            <person name="Kono N."/>
            <person name="Nakamura H."/>
            <person name="Ohtoshi R."/>
            <person name="Moran D.A.P."/>
            <person name="Shinohara A."/>
            <person name="Yoshida Y."/>
            <person name="Fujiwara M."/>
            <person name="Mori M."/>
            <person name="Tomita M."/>
            <person name="Arakawa K."/>
        </authorList>
    </citation>
    <scope>NUCLEOTIDE SEQUENCE [LARGE SCALE GENOMIC DNA]</scope>
</reference>
<feature type="region of interest" description="Disordered" evidence="1">
    <location>
        <begin position="45"/>
        <end position="83"/>
    </location>
</feature>
<sequence length="131" mass="15398">MLQTKILISLIDPQESYQCESLFITITKMERDPCEISSLPKENTEFSLTHFSSGSSEGRQRPSNKVQENDNRRSPPSSRRPSLQEKWNFNMNCNYDEQREFLHPLGVERKRWRERVVRKVGCVLTIIILVL</sequence>
<evidence type="ECO:0000313" key="3">
    <source>
        <dbReference type="Proteomes" id="UP000499080"/>
    </source>
</evidence>
<protein>
    <submittedName>
        <fullName evidence="2">Uncharacterized protein</fullName>
    </submittedName>
</protein>
<dbReference type="AlphaFoldDB" id="A0A4Y2ABL1"/>
<accession>A0A4Y2ABL1</accession>
<organism evidence="2 3">
    <name type="scientific">Araneus ventricosus</name>
    <name type="common">Orbweaver spider</name>
    <name type="synonym">Epeira ventricosa</name>
    <dbReference type="NCBI Taxonomy" id="182803"/>
    <lineage>
        <taxon>Eukaryota</taxon>
        <taxon>Metazoa</taxon>
        <taxon>Ecdysozoa</taxon>
        <taxon>Arthropoda</taxon>
        <taxon>Chelicerata</taxon>
        <taxon>Arachnida</taxon>
        <taxon>Araneae</taxon>
        <taxon>Araneomorphae</taxon>
        <taxon>Entelegynae</taxon>
        <taxon>Araneoidea</taxon>
        <taxon>Araneidae</taxon>
        <taxon>Araneus</taxon>
    </lineage>
</organism>
<evidence type="ECO:0000313" key="2">
    <source>
        <dbReference type="EMBL" id="GBL76709.1"/>
    </source>
</evidence>
<feature type="compositionally biased region" description="Polar residues" evidence="1">
    <location>
        <begin position="45"/>
        <end position="66"/>
    </location>
</feature>
<dbReference type="Proteomes" id="UP000499080">
    <property type="component" value="Unassembled WGS sequence"/>
</dbReference>
<evidence type="ECO:0000256" key="1">
    <source>
        <dbReference type="SAM" id="MobiDB-lite"/>
    </source>
</evidence>
<gene>
    <name evidence="2" type="ORF">AVEN_53397_1</name>
</gene>
<name>A0A4Y2ABL1_ARAVE</name>
<comment type="caution">
    <text evidence="2">The sequence shown here is derived from an EMBL/GenBank/DDBJ whole genome shotgun (WGS) entry which is preliminary data.</text>
</comment>
<proteinExistence type="predicted"/>